<name>A0A2V3PLN4_9BACT</name>
<evidence type="ECO:0000313" key="4">
    <source>
        <dbReference type="Proteomes" id="UP000247973"/>
    </source>
</evidence>
<keyword evidence="1 3" id="KW-0238">DNA-binding</keyword>
<dbReference type="PROSITE" id="PS50943">
    <property type="entry name" value="HTH_CROC1"/>
    <property type="match status" value="1"/>
</dbReference>
<gene>
    <name evidence="3" type="ORF">CLV62_1309</name>
</gene>
<dbReference type="PANTHER" id="PTHR46797:SF1">
    <property type="entry name" value="METHYLPHOSPHONATE SYNTHASE"/>
    <property type="match status" value="1"/>
</dbReference>
<dbReference type="GO" id="GO:0005829">
    <property type="term" value="C:cytosol"/>
    <property type="evidence" value="ECO:0007669"/>
    <property type="project" value="TreeGrafter"/>
</dbReference>
<dbReference type="PANTHER" id="PTHR46797">
    <property type="entry name" value="HTH-TYPE TRANSCRIPTIONAL REGULATOR"/>
    <property type="match status" value="1"/>
</dbReference>
<dbReference type="AlphaFoldDB" id="A0A2V3PLN4"/>
<dbReference type="GO" id="GO:0003700">
    <property type="term" value="F:DNA-binding transcription factor activity"/>
    <property type="evidence" value="ECO:0007669"/>
    <property type="project" value="TreeGrafter"/>
</dbReference>
<sequence length="72" mass="8219">MEKSEVLKKIGSKISELRESRKMSLQDLCDKCDFEKPNLVRIEKGRNNLTIGTLLKICQGLDIKLVDIVDVE</sequence>
<evidence type="ECO:0000256" key="1">
    <source>
        <dbReference type="ARBA" id="ARBA00023125"/>
    </source>
</evidence>
<reference evidence="3 4" key="1">
    <citation type="submission" date="2018-03" db="EMBL/GenBank/DDBJ databases">
        <title>Genomic Encyclopedia of Archaeal and Bacterial Type Strains, Phase II (KMG-II): from individual species to whole genera.</title>
        <authorList>
            <person name="Goeker M."/>
        </authorList>
    </citation>
    <scope>NUCLEOTIDE SEQUENCE [LARGE SCALE GENOMIC DNA]</scope>
    <source>
        <strain evidence="3 4">DSM 100214</strain>
    </source>
</reference>
<feature type="domain" description="HTH cro/C1-type" evidence="2">
    <location>
        <begin position="14"/>
        <end position="68"/>
    </location>
</feature>
<dbReference type="InterPro" id="IPR001387">
    <property type="entry name" value="Cro/C1-type_HTH"/>
</dbReference>
<dbReference type="CDD" id="cd00093">
    <property type="entry name" value="HTH_XRE"/>
    <property type="match status" value="1"/>
</dbReference>
<keyword evidence="4" id="KW-1185">Reference proteome</keyword>
<organism evidence="3 4">
    <name type="scientific">Dysgonomonas alginatilytica</name>
    <dbReference type="NCBI Taxonomy" id="1605892"/>
    <lineage>
        <taxon>Bacteria</taxon>
        <taxon>Pseudomonadati</taxon>
        <taxon>Bacteroidota</taxon>
        <taxon>Bacteroidia</taxon>
        <taxon>Bacteroidales</taxon>
        <taxon>Dysgonomonadaceae</taxon>
        <taxon>Dysgonomonas</taxon>
    </lineage>
</organism>
<dbReference type="RefSeq" id="WP_110312095.1">
    <property type="nucleotide sequence ID" value="NZ_QICL01000030.1"/>
</dbReference>
<dbReference type="Gene3D" id="1.10.260.40">
    <property type="entry name" value="lambda repressor-like DNA-binding domains"/>
    <property type="match status" value="1"/>
</dbReference>
<dbReference type="InterPro" id="IPR010982">
    <property type="entry name" value="Lambda_DNA-bd_dom_sf"/>
</dbReference>
<protein>
    <submittedName>
        <fullName evidence="3">Cro/C1-type helix-turn-helix DNA-binding protein</fullName>
    </submittedName>
</protein>
<dbReference type="GO" id="GO:0003677">
    <property type="term" value="F:DNA binding"/>
    <property type="evidence" value="ECO:0007669"/>
    <property type="project" value="UniProtKB-KW"/>
</dbReference>
<dbReference type="InterPro" id="IPR050807">
    <property type="entry name" value="TransReg_Diox_bact_type"/>
</dbReference>
<proteinExistence type="predicted"/>
<dbReference type="SUPFAM" id="SSF47413">
    <property type="entry name" value="lambda repressor-like DNA-binding domains"/>
    <property type="match status" value="1"/>
</dbReference>
<evidence type="ECO:0000259" key="2">
    <source>
        <dbReference type="PROSITE" id="PS50943"/>
    </source>
</evidence>
<dbReference type="SMART" id="SM00530">
    <property type="entry name" value="HTH_XRE"/>
    <property type="match status" value="1"/>
</dbReference>
<evidence type="ECO:0000313" key="3">
    <source>
        <dbReference type="EMBL" id="PXV60161.1"/>
    </source>
</evidence>
<dbReference type="OrthoDB" id="2902336at2"/>
<dbReference type="Proteomes" id="UP000247973">
    <property type="component" value="Unassembled WGS sequence"/>
</dbReference>
<dbReference type="Pfam" id="PF13443">
    <property type="entry name" value="HTH_26"/>
    <property type="match status" value="1"/>
</dbReference>
<dbReference type="EMBL" id="QICL01000030">
    <property type="protein sequence ID" value="PXV60161.1"/>
    <property type="molecule type" value="Genomic_DNA"/>
</dbReference>
<comment type="caution">
    <text evidence="3">The sequence shown here is derived from an EMBL/GenBank/DDBJ whole genome shotgun (WGS) entry which is preliminary data.</text>
</comment>
<accession>A0A2V3PLN4</accession>